<dbReference type="CDD" id="cd06170">
    <property type="entry name" value="LuxR_C_like"/>
    <property type="match status" value="1"/>
</dbReference>
<dbReference type="Pfam" id="PF00196">
    <property type="entry name" value="GerE"/>
    <property type="match status" value="1"/>
</dbReference>
<feature type="domain" description="HTH luxR-type" evidence="5">
    <location>
        <begin position="141"/>
        <end position="206"/>
    </location>
</feature>
<evidence type="ECO:0000256" key="1">
    <source>
        <dbReference type="ARBA" id="ARBA00023015"/>
    </source>
</evidence>
<dbReference type="SUPFAM" id="SSF46894">
    <property type="entry name" value="C-terminal effector domain of the bipartite response regulators"/>
    <property type="match status" value="1"/>
</dbReference>
<keyword evidence="2" id="KW-0238">DNA-binding</keyword>
<dbReference type="Gene3D" id="1.10.10.10">
    <property type="entry name" value="Winged helix-like DNA-binding domain superfamily/Winged helix DNA-binding domain"/>
    <property type="match status" value="1"/>
</dbReference>
<keyword evidence="3" id="KW-0804">Transcription</keyword>
<dbReference type="SMART" id="SM00421">
    <property type="entry name" value="HTH_LUXR"/>
    <property type="match status" value="1"/>
</dbReference>
<dbReference type="InterPro" id="IPR001789">
    <property type="entry name" value="Sig_transdc_resp-reg_receiver"/>
</dbReference>
<dbReference type="SMART" id="SM00448">
    <property type="entry name" value="REC"/>
    <property type="match status" value="1"/>
</dbReference>
<dbReference type="RefSeq" id="WP_380863894.1">
    <property type="nucleotide sequence ID" value="NZ_JBHRXV010000014.1"/>
</dbReference>
<dbReference type="SUPFAM" id="SSF52172">
    <property type="entry name" value="CheY-like"/>
    <property type="match status" value="1"/>
</dbReference>
<evidence type="ECO:0000256" key="2">
    <source>
        <dbReference type="ARBA" id="ARBA00023125"/>
    </source>
</evidence>
<keyword evidence="8" id="KW-1185">Reference proteome</keyword>
<organism evidence="7 8">
    <name type="scientific">Sphingoaurantiacus capsulatus</name>
    <dbReference type="NCBI Taxonomy" id="1771310"/>
    <lineage>
        <taxon>Bacteria</taxon>
        <taxon>Pseudomonadati</taxon>
        <taxon>Pseudomonadota</taxon>
        <taxon>Alphaproteobacteria</taxon>
        <taxon>Sphingomonadales</taxon>
        <taxon>Sphingosinicellaceae</taxon>
        <taxon>Sphingoaurantiacus</taxon>
    </lineage>
</organism>
<feature type="modified residue" description="4-aspartylphosphate" evidence="4">
    <location>
        <position position="54"/>
    </location>
</feature>
<dbReference type="PANTHER" id="PTHR44688:SF16">
    <property type="entry name" value="DNA-BINDING TRANSCRIPTIONAL ACTIVATOR DEVR_DOSR"/>
    <property type="match status" value="1"/>
</dbReference>
<keyword evidence="1" id="KW-0805">Transcription regulation</keyword>
<name>A0ABV7XE02_9SPHN</name>
<dbReference type="InterPro" id="IPR036388">
    <property type="entry name" value="WH-like_DNA-bd_sf"/>
</dbReference>
<proteinExistence type="predicted"/>
<dbReference type="EMBL" id="JBHRXV010000014">
    <property type="protein sequence ID" value="MFC3714391.1"/>
    <property type="molecule type" value="Genomic_DNA"/>
</dbReference>
<dbReference type="InterPro" id="IPR000792">
    <property type="entry name" value="Tscrpt_reg_LuxR_C"/>
</dbReference>
<evidence type="ECO:0000256" key="3">
    <source>
        <dbReference type="ARBA" id="ARBA00023163"/>
    </source>
</evidence>
<dbReference type="PRINTS" id="PR00038">
    <property type="entry name" value="HTHLUXR"/>
</dbReference>
<dbReference type="Proteomes" id="UP001595615">
    <property type="component" value="Unassembled WGS sequence"/>
</dbReference>
<evidence type="ECO:0000256" key="4">
    <source>
        <dbReference type="PROSITE-ProRule" id="PRU00169"/>
    </source>
</evidence>
<keyword evidence="4" id="KW-0597">Phosphoprotein</keyword>
<protein>
    <submittedName>
        <fullName evidence="7">Response regulator transcription factor</fullName>
    </submittedName>
</protein>
<dbReference type="PROSITE" id="PS50043">
    <property type="entry name" value="HTH_LUXR_2"/>
    <property type="match status" value="1"/>
</dbReference>
<evidence type="ECO:0000259" key="6">
    <source>
        <dbReference type="PROSITE" id="PS50110"/>
    </source>
</evidence>
<comment type="caution">
    <text evidence="7">The sequence shown here is derived from an EMBL/GenBank/DDBJ whole genome shotgun (WGS) entry which is preliminary data.</text>
</comment>
<dbReference type="Gene3D" id="3.40.50.2300">
    <property type="match status" value="1"/>
</dbReference>
<dbReference type="PROSITE" id="PS50110">
    <property type="entry name" value="RESPONSE_REGULATORY"/>
    <property type="match status" value="1"/>
</dbReference>
<evidence type="ECO:0000259" key="5">
    <source>
        <dbReference type="PROSITE" id="PS50043"/>
    </source>
</evidence>
<gene>
    <name evidence="7" type="ORF">ACFOMD_17620</name>
</gene>
<dbReference type="PANTHER" id="PTHR44688">
    <property type="entry name" value="DNA-BINDING TRANSCRIPTIONAL ACTIVATOR DEVR_DOSR"/>
    <property type="match status" value="1"/>
</dbReference>
<dbReference type="InterPro" id="IPR016032">
    <property type="entry name" value="Sig_transdc_resp-reg_C-effctor"/>
</dbReference>
<sequence>MSRGRIFVVDDDAAVRQATCWALRAAGYDARDFDSGEAFLRDADVAGPGCAVLDLNMPGLSGLDVLQRLRERTSPLRIIMLTGYGDVPTAVRAIQAGAADFIEKPYDPDALVAAIDRAMEQPGGPTVVPLQAAADRRGDAARERLRQLSPRQRQVLQGLVAGHPNKIIAQDLGVSPRTIEMHRADMMDRLGVANLSEALRLAYDAGMAGERRASASARFGGRRASDPRH</sequence>
<evidence type="ECO:0000313" key="7">
    <source>
        <dbReference type="EMBL" id="MFC3714391.1"/>
    </source>
</evidence>
<dbReference type="Pfam" id="PF00072">
    <property type="entry name" value="Response_reg"/>
    <property type="match status" value="1"/>
</dbReference>
<reference evidence="8" key="1">
    <citation type="journal article" date="2019" name="Int. J. Syst. Evol. Microbiol.">
        <title>The Global Catalogue of Microorganisms (GCM) 10K type strain sequencing project: providing services to taxonomists for standard genome sequencing and annotation.</title>
        <authorList>
            <consortium name="The Broad Institute Genomics Platform"/>
            <consortium name="The Broad Institute Genome Sequencing Center for Infectious Disease"/>
            <person name="Wu L."/>
            <person name="Ma J."/>
        </authorList>
    </citation>
    <scope>NUCLEOTIDE SEQUENCE [LARGE SCALE GENOMIC DNA]</scope>
    <source>
        <strain evidence="8">KCTC 42644</strain>
    </source>
</reference>
<feature type="domain" description="Response regulatory" evidence="6">
    <location>
        <begin position="5"/>
        <end position="119"/>
    </location>
</feature>
<dbReference type="InterPro" id="IPR011006">
    <property type="entry name" value="CheY-like_superfamily"/>
</dbReference>
<accession>A0ABV7XE02</accession>
<evidence type="ECO:0000313" key="8">
    <source>
        <dbReference type="Proteomes" id="UP001595615"/>
    </source>
</evidence>